<dbReference type="GO" id="GO:0005886">
    <property type="term" value="C:plasma membrane"/>
    <property type="evidence" value="ECO:0007669"/>
    <property type="project" value="UniProtKB-SubCell"/>
</dbReference>
<keyword evidence="4 7" id="KW-0812">Transmembrane</keyword>
<dbReference type="InterPro" id="IPR003400">
    <property type="entry name" value="ExbD"/>
</dbReference>
<dbReference type="eggNOG" id="COG0848">
    <property type="taxonomic scope" value="Bacteria"/>
</dbReference>
<dbReference type="Pfam" id="PF02472">
    <property type="entry name" value="ExbD"/>
    <property type="match status" value="1"/>
</dbReference>
<evidence type="ECO:0000256" key="4">
    <source>
        <dbReference type="ARBA" id="ARBA00022692"/>
    </source>
</evidence>
<keyword evidence="7" id="KW-0813">Transport</keyword>
<keyword evidence="7" id="KW-0653">Protein transport</keyword>
<proteinExistence type="inferred from homology"/>
<comment type="subcellular location">
    <subcellularLocation>
        <location evidence="1">Cell membrane</location>
        <topology evidence="1">Single-pass membrane protein</topology>
    </subcellularLocation>
    <subcellularLocation>
        <location evidence="7">Cell membrane</location>
        <topology evidence="7">Single-pass type II membrane protein</topology>
    </subcellularLocation>
</comment>
<organism evidence="9 10">
    <name type="scientific">Tepidicaulis marinus</name>
    <dbReference type="NCBI Taxonomy" id="1333998"/>
    <lineage>
        <taxon>Bacteria</taxon>
        <taxon>Pseudomonadati</taxon>
        <taxon>Pseudomonadota</taxon>
        <taxon>Alphaproteobacteria</taxon>
        <taxon>Hyphomicrobiales</taxon>
        <taxon>Parvibaculaceae</taxon>
        <taxon>Tepidicaulis</taxon>
    </lineage>
</organism>
<name>A0A081BDS1_9HYPH</name>
<dbReference type="PANTHER" id="PTHR30558:SF3">
    <property type="entry name" value="BIOPOLYMER TRANSPORT PROTEIN EXBD-RELATED"/>
    <property type="match status" value="1"/>
</dbReference>
<evidence type="ECO:0000256" key="1">
    <source>
        <dbReference type="ARBA" id="ARBA00004162"/>
    </source>
</evidence>
<reference evidence="9 10" key="1">
    <citation type="submission" date="2014-07" db="EMBL/GenBank/DDBJ databases">
        <title>Tepidicaulis marinum gen. nov., sp. nov., a novel marine bacterium denitrifying nitrate to nitrous oxide strictly under microaerobic conditions.</title>
        <authorList>
            <person name="Takeuchi M."/>
            <person name="Yamagishi T."/>
            <person name="Kamagata Y."/>
            <person name="Oshima K."/>
            <person name="Hattori M."/>
            <person name="Katayama T."/>
            <person name="Hanada S."/>
            <person name="Tamaki H."/>
            <person name="Marumo K."/>
            <person name="Maeda H."/>
            <person name="Nedachi M."/>
            <person name="Iwasaki W."/>
            <person name="Suwa Y."/>
            <person name="Sakata S."/>
        </authorList>
    </citation>
    <scope>NUCLEOTIDE SEQUENCE [LARGE SCALE GENOMIC DNA]</scope>
    <source>
        <strain evidence="9 10">MA2</strain>
    </source>
</reference>
<dbReference type="EMBL" id="BBIO01000016">
    <property type="protein sequence ID" value="GAK46189.1"/>
    <property type="molecule type" value="Genomic_DNA"/>
</dbReference>
<dbReference type="Proteomes" id="UP000028702">
    <property type="component" value="Unassembled WGS sequence"/>
</dbReference>
<accession>A0A081BDS1</accession>
<dbReference type="STRING" id="1333998.M2A_2688"/>
<comment type="similarity">
    <text evidence="2 7">Belongs to the ExbD/TolR family.</text>
</comment>
<evidence type="ECO:0000256" key="8">
    <source>
        <dbReference type="SAM" id="Phobius"/>
    </source>
</evidence>
<keyword evidence="6 8" id="KW-0472">Membrane</keyword>
<sequence>MKLRRPPRFQENEPALPLINIVFLLLIFFMIAGVLAESPPFPVSPPGFEEKGAEGETKNLRLYVSAEGAFALGSEELPRAAVLERLEATEAAPALLDIVADKEADAAVLVTLMRELREAGQHELRLIVQEGAG</sequence>
<dbReference type="RefSeq" id="WP_045448528.1">
    <property type="nucleotide sequence ID" value="NZ_BBIO01000016.1"/>
</dbReference>
<keyword evidence="10" id="KW-1185">Reference proteome</keyword>
<feature type="transmembrane region" description="Helical" evidence="8">
    <location>
        <begin position="15"/>
        <end position="36"/>
    </location>
</feature>
<protein>
    <submittedName>
        <fullName evidence="9">Biopolymer transport protein ExbD/TolR</fullName>
    </submittedName>
</protein>
<dbReference type="PANTHER" id="PTHR30558">
    <property type="entry name" value="EXBD MEMBRANE COMPONENT OF PMF-DRIVEN MACROMOLECULE IMPORT SYSTEM"/>
    <property type="match status" value="1"/>
</dbReference>
<dbReference type="AlphaFoldDB" id="A0A081BDS1"/>
<keyword evidence="3" id="KW-1003">Cell membrane</keyword>
<evidence type="ECO:0000256" key="2">
    <source>
        <dbReference type="ARBA" id="ARBA00005811"/>
    </source>
</evidence>
<evidence type="ECO:0000313" key="9">
    <source>
        <dbReference type="EMBL" id="GAK46189.1"/>
    </source>
</evidence>
<comment type="caution">
    <text evidence="9">The sequence shown here is derived from an EMBL/GenBank/DDBJ whole genome shotgun (WGS) entry which is preliminary data.</text>
</comment>
<evidence type="ECO:0000256" key="3">
    <source>
        <dbReference type="ARBA" id="ARBA00022475"/>
    </source>
</evidence>
<dbReference type="GO" id="GO:0022857">
    <property type="term" value="F:transmembrane transporter activity"/>
    <property type="evidence" value="ECO:0007669"/>
    <property type="project" value="InterPro"/>
</dbReference>
<evidence type="ECO:0000313" key="10">
    <source>
        <dbReference type="Proteomes" id="UP000028702"/>
    </source>
</evidence>
<evidence type="ECO:0000256" key="5">
    <source>
        <dbReference type="ARBA" id="ARBA00022989"/>
    </source>
</evidence>
<gene>
    <name evidence="9" type="ORF">M2A_2688</name>
</gene>
<evidence type="ECO:0000256" key="7">
    <source>
        <dbReference type="RuleBase" id="RU003879"/>
    </source>
</evidence>
<keyword evidence="5 8" id="KW-1133">Transmembrane helix</keyword>
<evidence type="ECO:0000256" key="6">
    <source>
        <dbReference type="ARBA" id="ARBA00023136"/>
    </source>
</evidence>
<dbReference type="GO" id="GO:0015031">
    <property type="term" value="P:protein transport"/>
    <property type="evidence" value="ECO:0007669"/>
    <property type="project" value="UniProtKB-KW"/>
</dbReference>